<organism evidence="2 3">
    <name type="scientific">Streptomyces cremeus</name>
    <dbReference type="NCBI Taxonomy" id="66881"/>
    <lineage>
        <taxon>Bacteria</taxon>
        <taxon>Bacillati</taxon>
        <taxon>Actinomycetota</taxon>
        <taxon>Actinomycetes</taxon>
        <taxon>Kitasatosporales</taxon>
        <taxon>Streptomycetaceae</taxon>
        <taxon>Streptomyces</taxon>
    </lineage>
</organism>
<name>A0ABV5P8Z6_STRCM</name>
<accession>A0ABV5P8Z6</accession>
<keyword evidence="3" id="KW-1185">Reference proteome</keyword>
<evidence type="ECO:0000313" key="2">
    <source>
        <dbReference type="EMBL" id="MFB9519666.1"/>
    </source>
</evidence>
<evidence type="ECO:0000313" key="3">
    <source>
        <dbReference type="Proteomes" id="UP001589718"/>
    </source>
</evidence>
<evidence type="ECO:0008006" key="4">
    <source>
        <dbReference type="Google" id="ProtNLM"/>
    </source>
</evidence>
<feature type="transmembrane region" description="Helical" evidence="1">
    <location>
        <begin position="70"/>
        <end position="91"/>
    </location>
</feature>
<keyword evidence="1" id="KW-0472">Membrane</keyword>
<feature type="transmembrane region" description="Helical" evidence="1">
    <location>
        <begin position="27"/>
        <end position="50"/>
    </location>
</feature>
<gene>
    <name evidence="2" type="ORF">ACFFTU_06895</name>
</gene>
<sequence length="317" mass="33514">MSTLTLLPPLRGPRWVAARQHRLTGRVFGAVVVFSLLAVAVFLAVAAGTGPKTGFARSADTGMTMLLQRVAGAATLLPALVGTFVAGPLVARELESGTYTWLWTQSVSPVRWLATKLALVSAVTLSGTAVLVVLFRLARGSLSQDSRFSLAWYDTSYEMLGPVQVAMCALGIGVGTLVGLLVRRTVPAMVVAGITVLTVSWTFSGLLRELLWPVDTLVSRTPIESLHTPGVWDLADGMLTASGTRVLSDTCLGTEGVGKTPERCMADLGGVRYFADVHPETHLWPLQLVESGLVLVLAGLAVAVAFRVLRGRHAGAS</sequence>
<dbReference type="RefSeq" id="WP_345221296.1">
    <property type="nucleotide sequence ID" value="NZ_BAAAXE010000013.1"/>
</dbReference>
<keyword evidence="1" id="KW-0812">Transmembrane</keyword>
<feature type="transmembrane region" description="Helical" evidence="1">
    <location>
        <begin position="159"/>
        <end position="182"/>
    </location>
</feature>
<keyword evidence="1" id="KW-1133">Transmembrane helix</keyword>
<dbReference type="EMBL" id="JBHMCR010000004">
    <property type="protein sequence ID" value="MFB9519666.1"/>
    <property type="molecule type" value="Genomic_DNA"/>
</dbReference>
<protein>
    <recommendedName>
        <fullName evidence="4">ABC transporter permease</fullName>
    </recommendedName>
</protein>
<reference evidence="2 3" key="1">
    <citation type="submission" date="2024-09" db="EMBL/GenBank/DDBJ databases">
        <authorList>
            <person name="Sun Q."/>
            <person name="Mori K."/>
        </authorList>
    </citation>
    <scope>NUCLEOTIDE SEQUENCE [LARGE SCALE GENOMIC DNA]</scope>
    <source>
        <strain evidence="2 3">JCM 4362</strain>
    </source>
</reference>
<feature type="transmembrane region" description="Helical" evidence="1">
    <location>
        <begin position="291"/>
        <end position="309"/>
    </location>
</feature>
<evidence type="ECO:0000256" key="1">
    <source>
        <dbReference type="SAM" id="Phobius"/>
    </source>
</evidence>
<feature type="transmembrane region" description="Helical" evidence="1">
    <location>
        <begin position="112"/>
        <end position="139"/>
    </location>
</feature>
<dbReference type="Proteomes" id="UP001589718">
    <property type="component" value="Unassembled WGS sequence"/>
</dbReference>
<feature type="transmembrane region" description="Helical" evidence="1">
    <location>
        <begin position="189"/>
        <end position="207"/>
    </location>
</feature>
<proteinExistence type="predicted"/>
<comment type="caution">
    <text evidence="2">The sequence shown here is derived from an EMBL/GenBank/DDBJ whole genome shotgun (WGS) entry which is preliminary data.</text>
</comment>